<name>A0A8J9UYY2_9NEOP</name>
<dbReference type="EMBL" id="OV170227">
    <property type="protein sequence ID" value="CAH0728332.1"/>
    <property type="molecule type" value="Genomic_DNA"/>
</dbReference>
<protein>
    <submittedName>
        <fullName evidence="1">Uncharacterized protein</fullName>
    </submittedName>
</protein>
<dbReference type="AlphaFoldDB" id="A0A8J9UYY2"/>
<sequence>MSSSHSCISEVIPNFTILFRYLTKEEVQVTCPNVNTMRLSLKEGLDRRFRRIEDDKYCSLATLMDPRYKMIFLHQHRDLHHHPITKTHTTFWSCSEELAAVKLPNVEETKCPIASELDRYLTDVLLPKDLYVHMG</sequence>
<evidence type="ECO:0000313" key="1">
    <source>
        <dbReference type="EMBL" id="CAH0728332.1"/>
    </source>
</evidence>
<proteinExistence type="predicted"/>
<accession>A0A8J9UYY2</accession>
<dbReference type="OrthoDB" id="117690at2759"/>
<keyword evidence="2" id="KW-1185">Reference proteome</keyword>
<evidence type="ECO:0000313" key="2">
    <source>
        <dbReference type="Proteomes" id="UP000838878"/>
    </source>
</evidence>
<feature type="non-terminal residue" evidence="1">
    <location>
        <position position="135"/>
    </location>
</feature>
<dbReference type="Proteomes" id="UP000838878">
    <property type="component" value="Chromosome 7"/>
</dbReference>
<organism evidence="1 2">
    <name type="scientific">Brenthis ino</name>
    <name type="common">lesser marbled fritillary</name>
    <dbReference type="NCBI Taxonomy" id="405034"/>
    <lineage>
        <taxon>Eukaryota</taxon>
        <taxon>Metazoa</taxon>
        <taxon>Ecdysozoa</taxon>
        <taxon>Arthropoda</taxon>
        <taxon>Hexapoda</taxon>
        <taxon>Insecta</taxon>
        <taxon>Pterygota</taxon>
        <taxon>Neoptera</taxon>
        <taxon>Endopterygota</taxon>
        <taxon>Lepidoptera</taxon>
        <taxon>Glossata</taxon>
        <taxon>Ditrysia</taxon>
        <taxon>Papilionoidea</taxon>
        <taxon>Nymphalidae</taxon>
        <taxon>Heliconiinae</taxon>
        <taxon>Argynnini</taxon>
        <taxon>Brenthis</taxon>
    </lineage>
</organism>
<reference evidence="1" key="1">
    <citation type="submission" date="2021-12" db="EMBL/GenBank/DDBJ databases">
        <authorList>
            <person name="Martin H S."/>
        </authorList>
    </citation>
    <scope>NUCLEOTIDE SEQUENCE</scope>
</reference>
<gene>
    <name evidence="1" type="ORF">BINO364_LOCUS13559</name>
</gene>